<organism evidence="11 12">
    <name type="scientific">Marinobacter salinexigens</name>
    <dbReference type="NCBI Taxonomy" id="2919747"/>
    <lineage>
        <taxon>Bacteria</taxon>
        <taxon>Pseudomonadati</taxon>
        <taxon>Pseudomonadota</taxon>
        <taxon>Gammaproteobacteria</taxon>
        <taxon>Pseudomonadales</taxon>
        <taxon>Marinobacteraceae</taxon>
        <taxon>Marinobacter</taxon>
    </lineage>
</organism>
<sequence>MKIIRHFVDNALRNYNYLIACEASRFAVAVDPLDTAGLLKIAAEHGLSISHIINTHEHSDHIAGNPTLKRATGAVISAHSHAAKLIPGVDNALNDGDQITLGNLDFRVLHTPGHTAAHICLLVSNDGGTSTQALFSGDALFNAAAGNCKNDGNVHQLFDSFERVFSQLHDDVLLYPGHDYLLNNLNFALSCDPLNKVARRLQAKLESATGHTAPVMSLGDERQYNPFLRLTDSAVQEKVSEAFPATSLSPRDIFVGLRKLRDAW</sequence>
<comment type="catalytic activity">
    <reaction evidence="1">
        <text>an S-(2-hydroxyacyl)glutathione + H2O = a 2-hydroxy carboxylate + glutathione + H(+)</text>
        <dbReference type="Rhea" id="RHEA:21864"/>
        <dbReference type="ChEBI" id="CHEBI:15377"/>
        <dbReference type="ChEBI" id="CHEBI:15378"/>
        <dbReference type="ChEBI" id="CHEBI:57925"/>
        <dbReference type="ChEBI" id="CHEBI:58896"/>
        <dbReference type="ChEBI" id="CHEBI:71261"/>
        <dbReference type="EC" id="3.1.2.6"/>
    </reaction>
</comment>
<dbReference type="PANTHER" id="PTHR11935:SF94">
    <property type="entry name" value="TENZING NORGAY, ISOFORM C"/>
    <property type="match status" value="1"/>
</dbReference>
<dbReference type="InterPro" id="IPR035680">
    <property type="entry name" value="Clx_II_MBL"/>
</dbReference>
<dbReference type="EC" id="3.1.2.6" evidence="5"/>
<evidence type="ECO:0000256" key="8">
    <source>
        <dbReference type="ARBA" id="ARBA00022833"/>
    </source>
</evidence>
<comment type="similarity">
    <text evidence="4">Belongs to the metallo-beta-lactamase superfamily. Glyoxalase II family.</text>
</comment>
<comment type="cofactor">
    <cofactor evidence="2">
        <name>Zn(2+)</name>
        <dbReference type="ChEBI" id="CHEBI:29105"/>
    </cofactor>
</comment>
<dbReference type="RefSeq" id="WP_149600561.1">
    <property type="nucleotide sequence ID" value="NZ_VTUU01000005.1"/>
</dbReference>
<evidence type="ECO:0000313" key="12">
    <source>
        <dbReference type="Proteomes" id="UP000323161"/>
    </source>
</evidence>
<dbReference type="Pfam" id="PF00753">
    <property type="entry name" value="Lactamase_B"/>
    <property type="match status" value="1"/>
</dbReference>
<accession>A0A5B0VF01</accession>
<dbReference type="EMBL" id="VTUU01000005">
    <property type="protein sequence ID" value="KAA1173266.1"/>
    <property type="molecule type" value="Genomic_DNA"/>
</dbReference>
<evidence type="ECO:0000256" key="1">
    <source>
        <dbReference type="ARBA" id="ARBA00001623"/>
    </source>
</evidence>
<dbReference type="PANTHER" id="PTHR11935">
    <property type="entry name" value="BETA LACTAMASE DOMAIN"/>
    <property type="match status" value="1"/>
</dbReference>
<evidence type="ECO:0000256" key="4">
    <source>
        <dbReference type="ARBA" id="ARBA00006759"/>
    </source>
</evidence>
<dbReference type="Gene3D" id="3.60.15.10">
    <property type="entry name" value="Ribonuclease Z/Hydroxyacylglutathione hydrolase-like"/>
    <property type="match status" value="1"/>
</dbReference>
<evidence type="ECO:0000259" key="10">
    <source>
        <dbReference type="SMART" id="SM00849"/>
    </source>
</evidence>
<dbReference type="InterPro" id="IPR036866">
    <property type="entry name" value="RibonucZ/Hydroxyglut_hydro"/>
</dbReference>
<evidence type="ECO:0000256" key="3">
    <source>
        <dbReference type="ARBA" id="ARBA00004963"/>
    </source>
</evidence>
<dbReference type="SMART" id="SM00849">
    <property type="entry name" value="Lactamase_B"/>
    <property type="match status" value="1"/>
</dbReference>
<evidence type="ECO:0000313" key="11">
    <source>
        <dbReference type="EMBL" id="KAA1173266.1"/>
    </source>
</evidence>
<gene>
    <name evidence="11" type="ORF">FWJ25_12335</name>
</gene>
<dbReference type="SUPFAM" id="SSF56281">
    <property type="entry name" value="Metallo-hydrolase/oxidoreductase"/>
    <property type="match status" value="1"/>
</dbReference>
<keyword evidence="6" id="KW-0479">Metal-binding</keyword>
<dbReference type="AlphaFoldDB" id="A0A5B0VF01"/>
<keyword evidence="12" id="KW-1185">Reference proteome</keyword>
<dbReference type="GO" id="GO:0004416">
    <property type="term" value="F:hydroxyacylglutathione hydrolase activity"/>
    <property type="evidence" value="ECO:0007669"/>
    <property type="project" value="UniProtKB-EC"/>
</dbReference>
<dbReference type="InterPro" id="IPR032282">
    <property type="entry name" value="HAGH_C"/>
</dbReference>
<evidence type="ECO:0000256" key="9">
    <source>
        <dbReference type="ARBA" id="ARBA00031044"/>
    </source>
</evidence>
<keyword evidence="7 11" id="KW-0378">Hydrolase</keyword>
<protein>
    <recommendedName>
        <fullName evidence="5">hydroxyacylglutathione hydrolase</fullName>
        <ecNumber evidence="5">3.1.2.6</ecNumber>
    </recommendedName>
    <alternativeName>
        <fullName evidence="9">Glyoxalase II</fullName>
    </alternativeName>
</protein>
<dbReference type="GO" id="GO:0046872">
    <property type="term" value="F:metal ion binding"/>
    <property type="evidence" value="ECO:0007669"/>
    <property type="project" value="UniProtKB-KW"/>
</dbReference>
<keyword evidence="8" id="KW-0862">Zinc</keyword>
<feature type="domain" description="Metallo-beta-lactamase" evidence="10">
    <location>
        <begin position="13"/>
        <end position="178"/>
    </location>
</feature>
<evidence type="ECO:0000256" key="5">
    <source>
        <dbReference type="ARBA" id="ARBA00011917"/>
    </source>
</evidence>
<comment type="pathway">
    <text evidence="3">Secondary metabolite metabolism; methylglyoxal degradation; (R)-lactate from methylglyoxal: step 2/2.</text>
</comment>
<evidence type="ECO:0000256" key="6">
    <source>
        <dbReference type="ARBA" id="ARBA00022723"/>
    </source>
</evidence>
<dbReference type="Pfam" id="PF16123">
    <property type="entry name" value="HAGH_C"/>
    <property type="match status" value="1"/>
</dbReference>
<dbReference type="InterPro" id="IPR001279">
    <property type="entry name" value="Metallo-B-lactamas"/>
</dbReference>
<evidence type="ECO:0000256" key="7">
    <source>
        <dbReference type="ARBA" id="ARBA00022801"/>
    </source>
</evidence>
<reference evidence="11 12" key="1">
    <citation type="submission" date="2019-08" db="EMBL/GenBank/DDBJ databases">
        <title>Marinobacter ZYF650 sp. nov., a marine bacterium isolated from seawater of the Mariana trench.</title>
        <authorList>
            <person name="Ahmad W."/>
        </authorList>
    </citation>
    <scope>NUCLEOTIDE SEQUENCE [LARGE SCALE GENOMIC DNA]</scope>
    <source>
        <strain evidence="11 12">ZYF650</strain>
    </source>
</reference>
<evidence type="ECO:0000256" key="2">
    <source>
        <dbReference type="ARBA" id="ARBA00001947"/>
    </source>
</evidence>
<comment type="caution">
    <text evidence="11">The sequence shown here is derived from an EMBL/GenBank/DDBJ whole genome shotgun (WGS) entry which is preliminary data.</text>
</comment>
<dbReference type="Proteomes" id="UP000323161">
    <property type="component" value="Unassembled WGS sequence"/>
</dbReference>
<dbReference type="CDD" id="cd07723">
    <property type="entry name" value="hydroxyacylglutathione_hydrolase_MBL-fold"/>
    <property type="match status" value="1"/>
</dbReference>
<proteinExistence type="inferred from homology"/>
<name>A0A5B0VF01_9GAMM</name>